<dbReference type="PROSITE" id="PS51935">
    <property type="entry name" value="NLPC_P60"/>
    <property type="match status" value="1"/>
</dbReference>
<dbReference type="Gene3D" id="3.90.1720.10">
    <property type="entry name" value="endopeptidase domain like (from Nostoc punctiforme)"/>
    <property type="match status" value="1"/>
</dbReference>
<dbReference type="Proteomes" id="UP001157914">
    <property type="component" value="Unassembled WGS sequence"/>
</dbReference>
<keyword evidence="4" id="KW-0788">Thiol protease</keyword>
<reference evidence="6 7" key="1">
    <citation type="submission" date="2017-05" db="EMBL/GenBank/DDBJ databases">
        <authorList>
            <person name="Varghese N."/>
            <person name="Submissions S."/>
        </authorList>
    </citation>
    <scope>NUCLEOTIDE SEQUENCE [LARGE SCALE GENOMIC DNA]</scope>
    <source>
        <strain evidence="6 7">DSM 15949</strain>
    </source>
</reference>
<keyword evidence="3" id="KW-0378">Hydrolase</keyword>
<protein>
    <submittedName>
        <fullName evidence="6">Phage cell wall peptidase, NlpC/P60 family</fullName>
    </submittedName>
</protein>
<keyword evidence="7" id="KW-1185">Reference proteome</keyword>
<accession>A0ABY1PLQ0</accession>
<dbReference type="InterPro" id="IPR000064">
    <property type="entry name" value="NLP_P60_dom"/>
</dbReference>
<feature type="domain" description="NlpC/P60" evidence="5">
    <location>
        <begin position="13"/>
        <end position="156"/>
    </location>
</feature>
<evidence type="ECO:0000256" key="3">
    <source>
        <dbReference type="ARBA" id="ARBA00022801"/>
    </source>
</evidence>
<comment type="similarity">
    <text evidence="1">Belongs to the peptidase C40 family.</text>
</comment>
<dbReference type="InterPro" id="IPR038765">
    <property type="entry name" value="Papain-like_cys_pep_sf"/>
</dbReference>
<gene>
    <name evidence="6" type="ORF">SAMN06265374_4386</name>
</gene>
<evidence type="ECO:0000313" key="6">
    <source>
        <dbReference type="EMBL" id="SMP36942.1"/>
    </source>
</evidence>
<name>A0ABY1PLQ0_9HYPH</name>
<comment type="caution">
    <text evidence="6">The sequence shown here is derived from an EMBL/GenBank/DDBJ whole genome shotgun (WGS) entry which is preliminary data.</text>
</comment>
<evidence type="ECO:0000256" key="1">
    <source>
        <dbReference type="ARBA" id="ARBA00007074"/>
    </source>
</evidence>
<proteinExistence type="inferred from homology"/>
<dbReference type="RefSeq" id="WP_155190912.1">
    <property type="nucleotide sequence ID" value="NZ_BAAAEA010000003.1"/>
</dbReference>
<evidence type="ECO:0000256" key="4">
    <source>
        <dbReference type="ARBA" id="ARBA00022807"/>
    </source>
</evidence>
<evidence type="ECO:0000259" key="5">
    <source>
        <dbReference type="PROSITE" id="PS51935"/>
    </source>
</evidence>
<keyword evidence="2" id="KW-0645">Protease</keyword>
<evidence type="ECO:0000256" key="2">
    <source>
        <dbReference type="ARBA" id="ARBA00022670"/>
    </source>
</evidence>
<sequence>MAALSSTDSATTASVRARAVIAARAWIGTPYRHQASCLGAGTDCLGLVRGVWRALYGAEPEEIPPYSPDWAETGGGETLLAAGRRWLVETPLAEARPGDVLVFRWRDNSAAKHTGLLSAPLGQSPHLIHAYERAGVIECPLVPAWQRRIAAVFSFPETD</sequence>
<organism evidence="6 7">
    <name type="scientific">Roseibium denhamense</name>
    <dbReference type="NCBI Taxonomy" id="76305"/>
    <lineage>
        <taxon>Bacteria</taxon>
        <taxon>Pseudomonadati</taxon>
        <taxon>Pseudomonadota</taxon>
        <taxon>Alphaproteobacteria</taxon>
        <taxon>Hyphomicrobiales</taxon>
        <taxon>Stappiaceae</taxon>
        <taxon>Roseibium</taxon>
    </lineage>
</organism>
<dbReference type="SUPFAM" id="SSF54001">
    <property type="entry name" value="Cysteine proteinases"/>
    <property type="match status" value="1"/>
</dbReference>
<evidence type="ECO:0000313" key="7">
    <source>
        <dbReference type="Proteomes" id="UP001157914"/>
    </source>
</evidence>
<dbReference type="EMBL" id="FXTT01000008">
    <property type="protein sequence ID" value="SMP36942.1"/>
    <property type="molecule type" value="Genomic_DNA"/>
</dbReference>
<dbReference type="InterPro" id="IPR011929">
    <property type="entry name" value="Phage_pept_NlpC/P60"/>
</dbReference>
<dbReference type="NCBIfam" id="TIGR02219">
    <property type="entry name" value="phage_NlpC_fam"/>
    <property type="match status" value="1"/>
</dbReference>